<feature type="compositionally biased region" description="Pro residues" evidence="1">
    <location>
        <begin position="699"/>
        <end position="712"/>
    </location>
</feature>
<name>A0ABM4IDM6_ODOVR</name>
<feature type="compositionally biased region" description="Gly residues" evidence="1">
    <location>
        <begin position="269"/>
        <end position="279"/>
    </location>
</feature>
<feature type="region of interest" description="Disordered" evidence="1">
    <location>
        <begin position="330"/>
        <end position="420"/>
    </location>
</feature>
<dbReference type="RefSeq" id="XP_070325921.1">
    <property type="nucleotide sequence ID" value="XM_070469820.1"/>
</dbReference>
<dbReference type="GeneID" id="139035879"/>
<evidence type="ECO:0000256" key="1">
    <source>
        <dbReference type="SAM" id="MobiDB-lite"/>
    </source>
</evidence>
<feature type="compositionally biased region" description="Basic residues" evidence="1">
    <location>
        <begin position="66"/>
        <end position="81"/>
    </location>
</feature>
<organism evidence="2 3">
    <name type="scientific">Odocoileus virginianus</name>
    <name type="common">White-tailed deer</name>
    <dbReference type="NCBI Taxonomy" id="9874"/>
    <lineage>
        <taxon>Eukaryota</taxon>
        <taxon>Metazoa</taxon>
        <taxon>Chordata</taxon>
        <taxon>Craniata</taxon>
        <taxon>Vertebrata</taxon>
        <taxon>Euteleostomi</taxon>
        <taxon>Mammalia</taxon>
        <taxon>Eutheria</taxon>
        <taxon>Laurasiatheria</taxon>
        <taxon>Artiodactyla</taxon>
        <taxon>Ruminantia</taxon>
        <taxon>Pecora</taxon>
        <taxon>Cervidae</taxon>
        <taxon>Odocoileinae</taxon>
        <taxon>Odocoileus</taxon>
    </lineage>
</organism>
<evidence type="ECO:0000313" key="2">
    <source>
        <dbReference type="Proteomes" id="UP001652640"/>
    </source>
</evidence>
<proteinExistence type="predicted"/>
<feature type="region of interest" description="Disordered" evidence="1">
    <location>
        <begin position="1"/>
        <end position="91"/>
    </location>
</feature>
<evidence type="ECO:0000313" key="3">
    <source>
        <dbReference type="RefSeq" id="XP_070325921.1"/>
    </source>
</evidence>
<reference evidence="3" key="2">
    <citation type="submission" date="2025-08" db="UniProtKB">
        <authorList>
            <consortium name="RefSeq"/>
        </authorList>
    </citation>
    <scope>IDENTIFICATION</scope>
    <source>
        <tissue evidence="3">Tongue muscle</tissue>
    </source>
</reference>
<sequence length="768" mass="79389">MKTAGGGRRSRPKALRRAAALGGSAAGGCPGRAGPARRLRSGPPPASARPGQARHTPAAGRSGRPGARRRLHRRLHRRQRRFGGAGRGGRGGACCCCCLQARSTWCHPSQAASAAAGHCGIARFWRGPPAPKTNKRGRMDPFPGAKTRSPRERRCQRVTSGGGACAIYGSGRPSPRPSPPPPPPPRSPTDCLTAPRAGPSPASPASPAAAQRRRRPQPRAAAPRAHPPPRKFLLAQINARGRGPPRDGPEREAGRRRQAAGRGLEGRAPGRGGGRGLEGWGRAPRPRRGAQFSPVCKPTDGCWGADVPSAGPHGALGLSAPAEATECVGLGHPRRRRALPDARSLSPWPRETPSPGLSLGAATDKEAPGSLGGLEARPGLSGDPGPGVRLRAPRDAAGARVLPSVPLSPGERAARDFPDLVSRNRRAAGREQRVGPAAGLLQPGLGVQAHCPLKGPALHTGLLRSGLGGLCPRPPPPPTPGVRLDGVGAVAERTWGPSAQAGDGGGKGLQAHPGCPERGCSACPRPPPPRGGPAPPLFLPGGLGAPSTPAGDAEWGQADTVEVAQARHYRRSSLRAQSPPRGQTDAQGPARAGPDLRWKPRGPPRRRPPLRAPRSTRFARVALAPPPPPPPPPPRRAVTLKRQCPQPLEPRSGSGLQGAGPRPRLAADPRHHRRLGQAVQPRGARAQARSGLPAGRAVPGPPRAPSPPPAPTTHPREGAGGSKRARRELPPRVSPAPRPPRPSGAGPGEREPSRNFSQVGVPGCMAGL</sequence>
<feature type="compositionally biased region" description="Pro residues" evidence="1">
    <location>
        <begin position="624"/>
        <end position="635"/>
    </location>
</feature>
<gene>
    <name evidence="3" type="primary">LOC139035879</name>
</gene>
<dbReference type="Proteomes" id="UP001652640">
    <property type="component" value="Chromosome 7"/>
</dbReference>
<keyword evidence="2" id="KW-1185">Reference proteome</keyword>
<feature type="compositionally biased region" description="Basic and acidic residues" evidence="1">
    <location>
        <begin position="244"/>
        <end position="255"/>
    </location>
</feature>
<feature type="compositionally biased region" description="Low complexity" evidence="1">
    <location>
        <begin position="194"/>
        <end position="210"/>
    </location>
</feature>
<feature type="compositionally biased region" description="Polar residues" evidence="1">
    <location>
        <begin position="574"/>
        <end position="586"/>
    </location>
</feature>
<feature type="region of interest" description="Disordered" evidence="1">
    <location>
        <begin position="126"/>
        <end position="296"/>
    </location>
</feature>
<feature type="compositionally biased region" description="Pro residues" evidence="1">
    <location>
        <begin position="174"/>
        <end position="187"/>
    </location>
</feature>
<feature type="compositionally biased region" description="Pro residues" evidence="1">
    <location>
        <begin position="732"/>
        <end position="742"/>
    </location>
</feature>
<reference evidence="2" key="1">
    <citation type="journal article" date="2022" name="J. Hered.">
        <title>A De Novo Chromosome-Level Genome Assembly of the White-Tailed Deer, Odocoileus Virginianus.</title>
        <authorList>
            <person name="London E.W."/>
            <person name="Roca A.L."/>
            <person name="Novakofski J.E."/>
            <person name="Mateus-Pinilla N.E."/>
        </authorList>
    </citation>
    <scope>NUCLEOTIDE SEQUENCE [LARGE SCALE GENOMIC DNA]</scope>
</reference>
<feature type="region of interest" description="Disordered" evidence="1">
    <location>
        <begin position="495"/>
        <end position="768"/>
    </location>
</feature>
<dbReference type="PROSITE" id="PS51257">
    <property type="entry name" value="PROKAR_LIPOPROTEIN"/>
    <property type="match status" value="1"/>
</dbReference>
<accession>A0ABM4IDM6</accession>
<feature type="compositionally biased region" description="Pro residues" evidence="1">
    <location>
        <begin position="524"/>
        <end position="538"/>
    </location>
</feature>
<feature type="compositionally biased region" description="Basic residues" evidence="1">
    <location>
        <begin position="599"/>
        <end position="609"/>
    </location>
</feature>
<protein>
    <submittedName>
        <fullName evidence="3">Collagen alpha-1(I) chain-like</fullName>
    </submittedName>
</protein>